<keyword evidence="2" id="KW-1185">Reference proteome</keyword>
<evidence type="ECO:0000313" key="2">
    <source>
        <dbReference type="Proteomes" id="UP000008068"/>
    </source>
</evidence>
<dbReference type="AlphaFoldDB" id="G0P9D3"/>
<organism evidence="2">
    <name type="scientific">Caenorhabditis brenneri</name>
    <name type="common">Nematode worm</name>
    <dbReference type="NCBI Taxonomy" id="135651"/>
    <lineage>
        <taxon>Eukaryota</taxon>
        <taxon>Metazoa</taxon>
        <taxon>Ecdysozoa</taxon>
        <taxon>Nematoda</taxon>
        <taxon>Chromadorea</taxon>
        <taxon>Rhabditida</taxon>
        <taxon>Rhabditina</taxon>
        <taxon>Rhabditomorpha</taxon>
        <taxon>Rhabditoidea</taxon>
        <taxon>Rhabditidae</taxon>
        <taxon>Peloderinae</taxon>
        <taxon>Caenorhabditis</taxon>
    </lineage>
</organism>
<reference evidence="2" key="1">
    <citation type="submission" date="2011-07" db="EMBL/GenBank/DDBJ databases">
        <authorList>
            <consortium name="Caenorhabditis brenneri Sequencing and Analysis Consortium"/>
            <person name="Wilson R.K."/>
        </authorList>
    </citation>
    <scope>NUCLEOTIDE SEQUENCE [LARGE SCALE GENOMIC DNA]</scope>
    <source>
        <strain evidence="2">PB2801</strain>
    </source>
</reference>
<accession>G0P9D3</accession>
<evidence type="ECO:0000313" key="1">
    <source>
        <dbReference type="EMBL" id="EGT48465.1"/>
    </source>
</evidence>
<gene>
    <name evidence="1" type="ORF">CAEBREN_29034</name>
</gene>
<name>G0P9D3_CAEBE</name>
<dbReference type="InParanoid" id="G0P9D3"/>
<proteinExistence type="predicted"/>
<protein>
    <submittedName>
        <fullName evidence="1">Uncharacterized protein</fullName>
    </submittedName>
</protein>
<dbReference type="Proteomes" id="UP000008068">
    <property type="component" value="Unassembled WGS sequence"/>
</dbReference>
<dbReference type="EMBL" id="GL380149">
    <property type="protein sequence ID" value="EGT48465.1"/>
    <property type="molecule type" value="Genomic_DNA"/>
</dbReference>
<sequence>MLARNLGRGENKRMKYTKIEKKSFYFRFSVRIFQLGVYGRLCNLKI</sequence>
<dbReference type="HOGENOM" id="CLU_3191788_0_0_1"/>